<comment type="similarity">
    <text evidence="1">Belongs to the peptidase M14 family.</text>
</comment>
<dbReference type="EMBL" id="FNUT01000004">
    <property type="protein sequence ID" value="SEG03476.1"/>
    <property type="molecule type" value="Genomic_DNA"/>
</dbReference>
<sequence>MKFFILSLGLLAATTCSNPFTGNSSSTVGSGYHLDTAQLNSLHATFKEPALYHRRFKHTDIDSLVQVHRKSDIFGVTEIGKSVEGRSIYELEYGEGDKKVMLWSQMHGDEPTATMALFDLFNFLEGKGDGFDTVRTMLRENLNIHFIPMLNPDGAERFLRRNAQSIDLNRDARAGQTVEGKLLKARADAIKPRYGFNLHDQNIYYNVPDTKNPVTISLLAPAYNPEREVNEVREGAMQIIVGMNKLLQQYIPDAVAKYDDTYTPRGFGDNFQSWGASTVLIESGGLKGDPEKQQIRKLNFMIILNALMEIAQGSYGSYDAKGYEDIPFNASNFHDVLIRGLEFGSDSISLKSDIAIRRGETTVGRDYFVRGRVEDIGDLPESMGYDEVQADGMKFIIGKIAPQPLPNFESITPEIAFDLLKKGYIGVQVAQLKPEQANMLHSLPIHVFATPNFAATPFIDLGGTTNFYIGDSNGTLKYAVLNGYLIDLNKPLSEIPALKNRVQ</sequence>
<evidence type="ECO:0000313" key="4">
    <source>
        <dbReference type="Proteomes" id="UP000236731"/>
    </source>
</evidence>
<dbReference type="OrthoDB" id="1119199at2"/>
<dbReference type="RefSeq" id="WP_103905830.1">
    <property type="nucleotide sequence ID" value="NZ_CP049246.1"/>
</dbReference>
<name>A0A1H5WWJ9_9SPHI</name>
<evidence type="ECO:0000256" key="1">
    <source>
        <dbReference type="PROSITE-ProRule" id="PRU01379"/>
    </source>
</evidence>
<reference evidence="4" key="1">
    <citation type="submission" date="2016-10" db="EMBL/GenBank/DDBJ databases">
        <authorList>
            <person name="Varghese N."/>
            <person name="Submissions S."/>
        </authorList>
    </citation>
    <scope>NUCLEOTIDE SEQUENCE [LARGE SCALE GENOMIC DNA]</scope>
    <source>
        <strain evidence="4">DSM 22361</strain>
    </source>
</reference>
<dbReference type="Pfam" id="PF00246">
    <property type="entry name" value="Peptidase_M14"/>
    <property type="match status" value="1"/>
</dbReference>
<protein>
    <submittedName>
        <fullName evidence="3">Zinc carboxypeptidase</fullName>
    </submittedName>
</protein>
<organism evidence="3 4">
    <name type="scientific">Sphingobacterium lactis</name>
    <dbReference type="NCBI Taxonomy" id="797291"/>
    <lineage>
        <taxon>Bacteria</taxon>
        <taxon>Pseudomonadati</taxon>
        <taxon>Bacteroidota</taxon>
        <taxon>Sphingobacteriia</taxon>
        <taxon>Sphingobacteriales</taxon>
        <taxon>Sphingobacteriaceae</taxon>
        <taxon>Sphingobacterium</taxon>
    </lineage>
</organism>
<comment type="caution">
    <text evidence="1">Lacks conserved residue(s) required for the propagation of feature annotation.</text>
</comment>
<keyword evidence="3" id="KW-0378">Hydrolase</keyword>
<keyword evidence="4" id="KW-1185">Reference proteome</keyword>
<dbReference type="PROSITE" id="PS52035">
    <property type="entry name" value="PEPTIDASE_M14"/>
    <property type="match status" value="1"/>
</dbReference>
<gene>
    <name evidence="3" type="ORF">SAMN05421877_104182</name>
</gene>
<feature type="domain" description="Peptidase M14" evidence="2">
    <location>
        <begin position="48"/>
        <end position="311"/>
    </location>
</feature>
<dbReference type="Proteomes" id="UP000236731">
    <property type="component" value="Unassembled WGS sequence"/>
</dbReference>
<dbReference type="Gene3D" id="3.40.630.10">
    <property type="entry name" value="Zn peptidases"/>
    <property type="match status" value="1"/>
</dbReference>
<evidence type="ECO:0000313" key="3">
    <source>
        <dbReference type="EMBL" id="SEG03476.1"/>
    </source>
</evidence>
<dbReference type="InterPro" id="IPR000834">
    <property type="entry name" value="Peptidase_M14"/>
</dbReference>
<dbReference type="GO" id="GO:0008270">
    <property type="term" value="F:zinc ion binding"/>
    <property type="evidence" value="ECO:0007669"/>
    <property type="project" value="InterPro"/>
</dbReference>
<accession>A0A1H5WWJ9</accession>
<keyword evidence="3" id="KW-0645">Protease</keyword>
<evidence type="ECO:0000259" key="2">
    <source>
        <dbReference type="PROSITE" id="PS52035"/>
    </source>
</evidence>
<dbReference type="AlphaFoldDB" id="A0A1H5WWJ9"/>
<dbReference type="SUPFAM" id="SSF53187">
    <property type="entry name" value="Zn-dependent exopeptidases"/>
    <property type="match status" value="1"/>
</dbReference>
<keyword evidence="3" id="KW-0121">Carboxypeptidase</keyword>
<dbReference type="GO" id="GO:0004181">
    <property type="term" value="F:metallocarboxypeptidase activity"/>
    <property type="evidence" value="ECO:0007669"/>
    <property type="project" value="InterPro"/>
</dbReference>
<proteinExistence type="inferred from homology"/>
<dbReference type="GO" id="GO:0006508">
    <property type="term" value="P:proteolysis"/>
    <property type="evidence" value="ECO:0007669"/>
    <property type="project" value="InterPro"/>
</dbReference>